<sequence>MMTTPLSRVDVSPELEKLAVEVARHIKAEQDLTALSRQLLKLTVTPRLWRG</sequence>
<accession>W6M9R7</accession>
<dbReference type="EMBL" id="CBTJ020000108">
    <property type="protein sequence ID" value="CDI04387.1"/>
    <property type="molecule type" value="Genomic_DNA"/>
</dbReference>
<protein>
    <submittedName>
        <fullName evidence="1">Uncharacterized protein</fullName>
    </submittedName>
</protein>
<reference evidence="1" key="2">
    <citation type="submission" date="2014-03" db="EMBL/GenBank/DDBJ databases">
        <title>Candidatus Competibacter-lineage genomes retrieved from metagenomes reveal functional metabolic diversity.</title>
        <authorList>
            <person name="McIlroy S.J."/>
            <person name="Albertsen M."/>
            <person name="Andresen E.K."/>
            <person name="Saunders A.M."/>
            <person name="Kristiansen R."/>
            <person name="Stokholm-Bjerregaard M."/>
            <person name="Nielsen K.L."/>
            <person name="Nielsen P.H."/>
        </authorList>
    </citation>
    <scope>NUCLEOTIDE SEQUENCE</scope>
    <source>
        <strain evidence="1">Run_A_D11</strain>
    </source>
</reference>
<keyword evidence="2" id="KW-1185">Reference proteome</keyword>
<proteinExistence type="predicted"/>
<evidence type="ECO:0000313" key="2">
    <source>
        <dbReference type="Proteomes" id="UP000035760"/>
    </source>
</evidence>
<dbReference type="Proteomes" id="UP000035760">
    <property type="component" value="Unassembled WGS sequence"/>
</dbReference>
<organism evidence="1 2">
    <name type="scientific">Candidatus Competibacter denitrificans Run_A_D11</name>
    <dbReference type="NCBI Taxonomy" id="1400863"/>
    <lineage>
        <taxon>Bacteria</taxon>
        <taxon>Pseudomonadati</taxon>
        <taxon>Pseudomonadota</taxon>
        <taxon>Gammaproteobacteria</taxon>
        <taxon>Candidatus Competibacteraceae</taxon>
        <taxon>Candidatus Competibacter</taxon>
    </lineage>
</organism>
<name>W6M9R7_9GAMM</name>
<comment type="caution">
    <text evidence="1">The sequence shown here is derived from an EMBL/GenBank/DDBJ whole genome shotgun (WGS) entry which is preliminary data.</text>
</comment>
<evidence type="ECO:0000313" key="1">
    <source>
        <dbReference type="EMBL" id="CDI04387.1"/>
    </source>
</evidence>
<reference evidence="1" key="1">
    <citation type="submission" date="2013-07" db="EMBL/GenBank/DDBJ databases">
        <authorList>
            <person name="McIlroy S."/>
        </authorList>
    </citation>
    <scope>NUCLEOTIDE SEQUENCE [LARGE SCALE GENOMIC DNA]</scope>
    <source>
        <strain evidence="1">Run_A_D11</strain>
    </source>
</reference>
<gene>
    <name evidence="1" type="ORF">BN873_950070</name>
</gene>
<dbReference type="AlphaFoldDB" id="W6M9R7"/>